<protein>
    <submittedName>
        <fullName evidence="11">Flavodoxin reductases (Ferredoxin-NADPH reductases) family 1</fullName>
    </submittedName>
</protein>
<organism evidence="11 12">
    <name type="scientific">Actinokineospora spheciospongiae</name>
    <dbReference type="NCBI Taxonomy" id="909613"/>
    <lineage>
        <taxon>Bacteria</taxon>
        <taxon>Bacillati</taxon>
        <taxon>Actinomycetota</taxon>
        <taxon>Actinomycetes</taxon>
        <taxon>Pseudonocardiales</taxon>
        <taxon>Pseudonocardiaceae</taxon>
        <taxon>Actinokineospora</taxon>
    </lineage>
</organism>
<comment type="cofactor">
    <cofactor evidence="1">
        <name>FAD</name>
        <dbReference type="ChEBI" id="CHEBI:57692"/>
    </cofactor>
</comment>
<dbReference type="InterPro" id="IPR008333">
    <property type="entry name" value="Cbr1-like_FAD-bd_dom"/>
</dbReference>
<evidence type="ECO:0000256" key="2">
    <source>
        <dbReference type="ARBA" id="ARBA00022630"/>
    </source>
</evidence>
<comment type="caution">
    <text evidence="11">The sequence shown here is derived from an EMBL/GenBank/DDBJ whole genome shotgun (WGS) entry which is preliminary data.</text>
</comment>
<dbReference type="InterPro" id="IPR017927">
    <property type="entry name" value="FAD-bd_FR_type"/>
</dbReference>
<reference evidence="11 12" key="1">
    <citation type="journal article" date="2014" name="Genome Announc.">
        <title>Draft Genome Sequence of the Antitrypanosomally Active Sponge-Associated Bacterium Actinokineospora sp. Strain EG49.</title>
        <authorList>
            <person name="Harjes J."/>
            <person name="Ryu T."/>
            <person name="Abdelmohsen U.R."/>
            <person name="Moitinho-Silva L."/>
            <person name="Horn H."/>
            <person name="Ravasi T."/>
            <person name="Hentschel U."/>
        </authorList>
    </citation>
    <scope>NUCLEOTIDE SEQUENCE [LARGE SCALE GENOMIC DNA]</scope>
    <source>
        <strain evidence="11 12">EG49</strain>
    </source>
</reference>
<keyword evidence="8" id="KW-0411">Iron-sulfur</keyword>
<evidence type="ECO:0000256" key="1">
    <source>
        <dbReference type="ARBA" id="ARBA00001974"/>
    </source>
</evidence>
<evidence type="ECO:0000256" key="3">
    <source>
        <dbReference type="ARBA" id="ARBA00022714"/>
    </source>
</evidence>
<evidence type="ECO:0000313" key="11">
    <source>
        <dbReference type="EMBL" id="EWC63769.1"/>
    </source>
</evidence>
<dbReference type="PANTHER" id="PTHR47354">
    <property type="entry name" value="NADH OXIDOREDUCTASE HCR"/>
    <property type="match status" value="1"/>
</dbReference>
<sequence length="281" mass="30754">MRHTRYYSPATSERSRDGRFELTVKAHDSGRVSRWLHANARRGLVLHLSPAEGEFTLPTTRPDRVLLVSGGSGITPVMSMLRTLTDEGHHGEIVFLHYAYTEADVPYLNALRELAARHDNVRLLLAYTDVEGGDLHGFFTEEHLRAAAPWFAETDTYLCGPPGLMAGARQVFDRLGVAHRLRTEDFAPPPITVDAEDATGEVTFGRSATTAPNSGRTLLEQAEAAGLKPEFGCRMGICFTCTSVKTSGCTRDVRNGELSTDPEEEIQICVSVPVGDVAIDI</sequence>
<name>W7JCM1_9PSEU</name>
<dbReference type="Proteomes" id="UP000019277">
    <property type="component" value="Unassembled WGS sequence"/>
</dbReference>
<dbReference type="PRINTS" id="PR00410">
    <property type="entry name" value="PHEHYDRXLASE"/>
</dbReference>
<keyword evidence="2" id="KW-0285">Flavoprotein</keyword>
<dbReference type="PATRIC" id="fig|909613.9.peg.921"/>
<evidence type="ECO:0000259" key="10">
    <source>
        <dbReference type="PROSITE" id="PS51384"/>
    </source>
</evidence>
<dbReference type="GO" id="GO:0016491">
    <property type="term" value="F:oxidoreductase activity"/>
    <property type="evidence" value="ECO:0007669"/>
    <property type="project" value="UniProtKB-KW"/>
</dbReference>
<evidence type="ECO:0000256" key="6">
    <source>
        <dbReference type="ARBA" id="ARBA00023002"/>
    </source>
</evidence>
<dbReference type="InterPro" id="IPR001041">
    <property type="entry name" value="2Fe-2S_ferredoxin-type"/>
</dbReference>
<dbReference type="STRING" id="909613.UO65_0907"/>
<dbReference type="InterPro" id="IPR036010">
    <property type="entry name" value="2Fe-2S_ferredoxin-like_sf"/>
</dbReference>
<keyword evidence="7" id="KW-0408">Iron</keyword>
<dbReference type="SUPFAM" id="SSF54292">
    <property type="entry name" value="2Fe-2S ferredoxin-like"/>
    <property type="match status" value="1"/>
</dbReference>
<dbReference type="PROSITE" id="PS51085">
    <property type="entry name" value="2FE2S_FER_2"/>
    <property type="match status" value="1"/>
</dbReference>
<keyword evidence="6" id="KW-0560">Oxidoreductase</keyword>
<accession>W7JCM1</accession>
<proteinExistence type="predicted"/>
<dbReference type="Pfam" id="PF00111">
    <property type="entry name" value="Fer2"/>
    <property type="match status" value="1"/>
</dbReference>
<evidence type="ECO:0000313" key="12">
    <source>
        <dbReference type="Proteomes" id="UP000019277"/>
    </source>
</evidence>
<evidence type="ECO:0000259" key="9">
    <source>
        <dbReference type="PROSITE" id="PS51085"/>
    </source>
</evidence>
<feature type="domain" description="FAD-binding FR-type" evidence="10">
    <location>
        <begin position="1"/>
        <end position="58"/>
    </location>
</feature>
<feature type="domain" description="2Fe-2S ferredoxin-type" evidence="9">
    <location>
        <begin position="189"/>
        <end position="281"/>
    </location>
</feature>
<dbReference type="Gene3D" id="3.10.20.30">
    <property type="match status" value="1"/>
</dbReference>
<dbReference type="InterPro" id="IPR012675">
    <property type="entry name" value="Beta-grasp_dom_sf"/>
</dbReference>
<evidence type="ECO:0000256" key="8">
    <source>
        <dbReference type="ARBA" id="ARBA00023014"/>
    </source>
</evidence>
<dbReference type="InterPro" id="IPR039261">
    <property type="entry name" value="FNR_nucleotide-bd"/>
</dbReference>
<dbReference type="SUPFAM" id="SSF63380">
    <property type="entry name" value="Riboflavin synthase domain-like"/>
    <property type="match status" value="1"/>
</dbReference>
<dbReference type="InterPro" id="IPR001433">
    <property type="entry name" value="OxRdtase_FAD/NAD-bd"/>
</dbReference>
<dbReference type="Pfam" id="PF00175">
    <property type="entry name" value="NAD_binding_1"/>
    <property type="match status" value="1"/>
</dbReference>
<evidence type="ECO:0000256" key="4">
    <source>
        <dbReference type="ARBA" id="ARBA00022723"/>
    </source>
</evidence>
<dbReference type="Gene3D" id="2.40.30.10">
    <property type="entry name" value="Translation factors"/>
    <property type="match status" value="1"/>
</dbReference>
<evidence type="ECO:0000256" key="5">
    <source>
        <dbReference type="ARBA" id="ARBA00022827"/>
    </source>
</evidence>
<dbReference type="eggNOG" id="COG1018">
    <property type="taxonomic scope" value="Bacteria"/>
</dbReference>
<dbReference type="AlphaFoldDB" id="W7JCM1"/>
<keyword evidence="4" id="KW-0479">Metal-binding</keyword>
<dbReference type="GO" id="GO:0046872">
    <property type="term" value="F:metal ion binding"/>
    <property type="evidence" value="ECO:0007669"/>
    <property type="project" value="UniProtKB-KW"/>
</dbReference>
<keyword evidence="12" id="KW-1185">Reference proteome</keyword>
<dbReference type="CDD" id="cd00207">
    <property type="entry name" value="fer2"/>
    <property type="match status" value="1"/>
</dbReference>
<dbReference type="Gene3D" id="3.40.50.80">
    <property type="entry name" value="Nucleotide-binding domain of ferredoxin-NADP reductase (FNR) module"/>
    <property type="match status" value="1"/>
</dbReference>
<dbReference type="InterPro" id="IPR017938">
    <property type="entry name" value="Riboflavin_synthase-like_b-brl"/>
</dbReference>
<evidence type="ECO:0000256" key="7">
    <source>
        <dbReference type="ARBA" id="ARBA00023004"/>
    </source>
</evidence>
<dbReference type="Pfam" id="PF00970">
    <property type="entry name" value="FAD_binding_6"/>
    <property type="match status" value="1"/>
</dbReference>
<dbReference type="SUPFAM" id="SSF52343">
    <property type="entry name" value="Ferredoxin reductase-like, C-terminal NADP-linked domain"/>
    <property type="match status" value="1"/>
</dbReference>
<keyword evidence="5" id="KW-0274">FAD</keyword>
<dbReference type="InterPro" id="IPR050415">
    <property type="entry name" value="MRET"/>
</dbReference>
<dbReference type="GO" id="GO:0051537">
    <property type="term" value="F:2 iron, 2 sulfur cluster binding"/>
    <property type="evidence" value="ECO:0007669"/>
    <property type="project" value="UniProtKB-KW"/>
</dbReference>
<dbReference type="EMBL" id="AYXG01000034">
    <property type="protein sequence ID" value="EWC63769.1"/>
    <property type="molecule type" value="Genomic_DNA"/>
</dbReference>
<dbReference type="PANTHER" id="PTHR47354:SF6">
    <property type="entry name" value="NADH OXIDOREDUCTASE HCR"/>
    <property type="match status" value="1"/>
</dbReference>
<gene>
    <name evidence="11" type="ORF">UO65_0907</name>
</gene>
<dbReference type="PROSITE" id="PS51384">
    <property type="entry name" value="FAD_FR"/>
    <property type="match status" value="1"/>
</dbReference>
<keyword evidence="3" id="KW-0001">2Fe-2S</keyword>